<proteinExistence type="predicted"/>
<dbReference type="InterPro" id="IPR020472">
    <property type="entry name" value="WD40_PAC1"/>
</dbReference>
<dbReference type="SUPFAM" id="SSF50978">
    <property type="entry name" value="WD40 repeat-like"/>
    <property type="match status" value="1"/>
</dbReference>
<dbReference type="PROSITE" id="PS50082">
    <property type="entry name" value="WD_REPEATS_2"/>
    <property type="match status" value="4"/>
</dbReference>
<keyword evidence="5" id="KW-1185">Reference proteome</keyword>
<evidence type="ECO:0000256" key="2">
    <source>
        <dbReference type="ARBA" id="ARBA00022737"/>
    </source>
</evidence>
<dbReference type="InterPro" id="IPR036322">
    <property type="entry name" value="WD40_repeat_dom_sf"/>
</dbReference>
<dbReference type="PROSITE" id="PS50294">
    <property type="entry name" value="WD_REPEATS_REGION"/>
    <property type="match status" value="4"/>
</dbReference>
<dbReference type="PROSITE" id="PS00678">
    <property type="entry name" value="WD_REPEATS_1"/>
    <property type="match status" value="3"/>
</dbReference>
<dbReference type="Pfam" id="PF00400">
    <property type="entry name" value="WD40"/>
    <property type="match status" value="4"/>
</dbReference>
<dbReference type="OrthoDB" id="10264376at2759"/>
<dbReference type="Proteomes" id="UP000023152">
    <property type="component" value="Unassembled WGS sequence"/>
</dbReference>
<name>X6P9U8_RETFI</name>
<dbReference type="InterPro" id="IPR015943">
    <property type="entry name" value="WD40/YVTN_repeat-like_dom_sf"/>
</dbReference>
<accession>X6P9U8</accession>
<evidence type="ECO:0000256" key="3">
    <source>
        <dbReference type="PROSITE-ProRule" id="PRU00221"/>
    </source>
</evidence>
<feature type="repeat" description="WD" evidence="3">
    <location>
        <begin position="272"/>
        <end position="313"/>
    </location>
</feature>
<dbReference type="EMBL" id="ASPP01002103">
    <property type="protein sequence ID" value="ETO34951.1"/>
    <property type="molecule type" value="Genomic_DNA"/>
</dbReference>
<keyword evidence="2" id="KW-0677">Repeat</keyword>
<protein>
    <submittedName>
        <fullName evidence="4">Uncharacterized protein</fullName>
    </submittedName>
</protein>
<feature type="repeat" description="WD" evidence="3">
    <location>
        <begin position="230"/>
        <end position="271"/>
    </location>
</feature>
<comment type="caution">
    <text evidence="4">The sequence shown here is derived from an EMBL/GenBank/DDBJ whole genome shotgun (WGS) entry which is preliminary data.</text>
</comment>
<gene>
    <name evidence="4" type="ORF">RFI_02122</name>
</gene>
<dbReference type="PANTHER" id="PTHR19879">
    <property type="entry name" value="TRANSCRIPTION INITIATION FACTOR TFIID"/>
    <property type="match status" value="1"/>
</dbReference>
<dbReference type="PRINTS" id="PR00320">
    <property type="entry name" value="GPROTEINBRPT"/>
</dbReference>
<dbReference type="AlphaFoldDB" id="X6P9U8"/>
<evidence type="ECO:0000256" key="1">
    <source>
        <dbReference type="ARBA" id="ARBA00022574"/>
    </source>
</evidence>
<dbReference type="InterPro" id="IPR001680">
    <property type="entry name" value="WD40_rpt"/>
</dbReference>
<evidence type="ECO:0000313" key="5">
    <source>
        <dbReference type="Proteomes" id="UP000023152"/>
    </source>
</evidence>
<sequence length="352" mass="40506">MTTQSITDIKSLKREFGVSLCFLFHDHPSYQKKKKKKNETNRDYARLDNGVPCIASSFIVELLFHFGKTGLSGGMDKQKSTDNSFGQKKSTKFDFFFLTKNKQSEQETMIIVNNWTRSQFIYWGWVDDFNKIIARYVKCFKQFKVFKGHSRQVTSAKFSPDGARIVSSSDDRTIRIWDVSSGKEVQTLKGHADWINNAEFSPEGTKIVSSSVDRSIRLWDVTSGKEMKRLIGHSNRVTKAQFAPDGHTVVSCSWDQTIRLWDVKSGQEIKRIHTDLYQMYDVQFSPDGKHVVVSSDDTKIEVWNVNTSARVHSLGGHLSYVKELNFHPMAASLRHIPEIKQFGYGMQYQEKR</sequence>
<reference evidence="4 5" key="1">
    <citation type="journal article" date="2013" name="Curr. Biol.">
        <title>The Genome of the Foraminiferan Reticulomyxa filosa.</title>
        <authorList>
            <person name="Glockner G."/>
            <person name="Hulsmann N."/>
            <person name="Schleicher M."/>
            <person name="Noegel A.A."/>
            <person name="Eichinger L."/>
            <person name="Gallinger C."/>
            <person name="Pawlowski J."/>
            <person name="Sierra R."/>
            <person name="Euteneuer U."/>
            <person name="Pillet L."/>
            <person name="Moustafa A."/>
            <person name="Platzer M."/>
            <person name="Groth M."/>
            <person name="Szafranski K."/>
            <person name="Schliwa M."/>
        </authorList>
    </citation>
    <scope>NUCLEOTIDE SEQUENCE [LARGE SCALE GENOMIC DNA]</scope>
</reference>
<keyword evidence="1 3" id="KW-0853">WD repeat</keyword>
<feature type="repeat" description="WD" evidence="3">
    <location>
        <begin position="188"/>
        <end position="229"/>
    </location>
</feature>
<organism evidence="4 5">
    <name type="scientific">Reticulomyxa filosa</name>
    <dbReference type="NCBI Taxonomy" id="46433"/>
    <lineage>
        <taxon>Eukaryota</taxon>
        <taxon>Sar</taxon>
        <taxon>Rhizaria</taxon>
        <taxon>Retaria</taxon>
        <taxon>Foraminifera</taxon>
        <taxon>Monothalamids</taxon>
        <taxon>Reticulomyxidae</taxon>
        <taxon>Reticulomyxa</taxon>
    </lineage>
</organism>
<evidence type="ECO:0000313" key="4">
    <source>
        <dbReference type="EMBL" id="ETO34951.1"/>
    </source>
</evidence>
<dbReference type="SMART" id="SM00320">
    <property type="entry name" value="WD40"/>
    <property type="match status" value="4"/>
</dbReference>
<dbReference type="CDD" id="cd00200">
    <property type="entry name" value="WD40"/>
    <property type="match status" value="1"/>
</dbReference>
<dbReference type="PANTHER" id="PTHR19879:SF9">
    <property type="entry name" value="TRANSCRIPTION INITIATION FACTOR TFIID SUBUNIT 5"/>
    <property type="match status" value="1"/>
</dbReference>
<feature type="repeat" description="WD" evidence="3">
    <location>
        <begin position="146"/>
        <end position="187"/>
    </location>
</feature>
<dbReference type="InterPro" id="IPR019775">
    <property type="entry name" value="WD40_repeat_CS"/>
</dbReference>
<dbReference type="Gene3D" id="2.130.10.10">
    <property type="entry name" value="YVTN repeat-like/Quinoprotein amine dehydrogenase"/>
    <property type="match status" value="2"/>
</dbReference>